<dbReference type="eggNOG" id="ENOG502SI62">
    <property type="taxonomic scope" value="Eukaryota"/>
</dbReference>
<name>A0A1S2ZFY0_ERIEU</name>
<evidence type="ECO:0000256" key="7">
    <source>
        <dbReference type="ARBA" id="ARBA00022989"/>
    </source>
</evidence>
<dbReference type="PRINTS" id="PR00237">
    <property type="entry name" value="GPCRRHODOPSN"/>
</dbReference>
<dbReference type="AlphaFoldDB" id="A0A1S2ZFY0"/>
<dbReference type="RefSeq" id="XP_007518757.3">
    <property type="nucleotide sequence ID" value="XM_007518695.3"/>
</dbReference>
<evidence type="ECO:0000256" key="2">
    <source>
        <dbReference type="ARBA" id="ARBA00004651"/>
    </source>
</evidence>
<keyword evidence="8 11" id="KW-0297">G-protein coupled receptor</keyword>
<proteinExistence type="inferred from homology"/>
<evidence type="ECO:0000313" key="15">
    <source>
        <dbReference type="RefSeq" id="XP_007518757.3"/>
    </source>
</evidence>
<dbReference type="Proteomes" id="UP001652624">
    <property type="component" value="Chromosome 17"/>
</dbReference>
<evidence type="ECO:0000256" key="9">
    <source>
        <dbReference type="ARBA" id="ARBA00023136"/>
    </source>
</evidence>
<reference evidence="15" key="1">
    <citation type="submission" date="2025-08" db="UniProtKB">
        <authorList>
            <consortium name="RefSeq"/>
        </authorList>
    </citation>
    <scope>IDENTIFICATION</scope>
</reference>
<dbReference type="InterPro" id="IPR000725">
    <property type="entry name" value="Olfact_rcpt"/>
</dbReference>
<evidence type="ECO:0000256" key="3">
    <source>
        <dbReference type="ARBA" id="ARBA00022475"/>
    </source>
</evidence>
<dbReference type="Pfam" id="PF13853">
    <property type="entry name" value="7tm_4"/>
    <property type="match status" value="1"/>
</dbReference>
<keyword evidence="3 12" id="KW-1003">Cell membrane</keyword>
<feature type="domain" description="G-protein coupled receptors family 1 profile" evidence="13">
    <location>
        <begin position="47"/>
        <end position="296"/>
    </location>
</feature>
<dbReference type="CDD" id="cd15225">
    <property type="entry name" value="7tmA_OR10A-like"/>
    <property type="match status" value="1"/>
</dbReference>
<dbReference type="InParanoid" id="A0A1S2ZFY0"/>
<keyword evidence="7 12" id="KW-1133">Transmembrane helix</keyword>
<feature type="transmembrane region" description="Helical" evidence="12">
    <location>
        <begin position="104"/>
        <end position="126"/>
    </location>
</feature>
<evidence type="ECO:0000256" key="6">
    <source>
        <dbReference type="ARBA" id="ARBA00022725"/>
    </source>
</evidence>
<feature type="transmembrane region" description="Helical" evidence="12">
    <location>
        <begin position="146"/>
        <end position="170"/>
    </location>
</feature>
<feature type="transmembrane region" description="Helical" evidence="12">
    <location>
        <begin position="203"/>
        <end position="222"/>
    </location>
</feature>
<keyword evidence="14" id="KW-1185">Reference proteome</keyword>
<dbReference type="PROSITE" id="PS50262">
    <property type="entry name" value="G_PROTEIN_RECEP_F1_2"/>
    <property type="match status" value="1"/>
</dbReference>
<keyword evidence="5 11" id="KW-0812">Transmembrane</keyword>
<comment type="function">
    <text evidence="1">Putative odorant or sperm cell receptor.</text>
</comment>
<evidence type="ECO:0000313" key="14">
    <source>
        <dbReference type="Proteomes" id="UP001652624"/>
    </source>
</evidence>
<dbReference type="PRINTS" id="PR00245">
    <property type="entry name" value="OLFACTORYR"/>
</dbReference>
<feature type="transmembrane region" description="Helical" evidence="12">
    <location>
        <begin position="243"/>
        <end position="267"/>
    </location>
</feature>
<keyword evidence="4 12" id="KW-0716">Sensory transduction</keyword>
<evidence type="ECO:0000256" key="8">
    <source>
        <dbReference type="ARBA" id="ARBA00023040"/>
    </source>
</evidence>
<dbReference type="GO" id="GO:0004930">
    <property type="term" value="F:G protein-coupled receptor activity"/>
    <property type="evidence" value="ECO:0007669"/>
    <property type="project" value="UniProtKB-KW"/>
</dbReference>
<evidence type="ECO:0000256" key="12">
    <source>
        <dbReference type="RuleBase" id="RU363047"/>
    </source>
</evidence>
<accession>A0A1S2ZFY0</accession>
<dbReference type="GeneID" id="103109586"/>
<comment type="similarity">
    <text evidence="11">Belongs to the G-protein coupled receptor 1 family.</text>
</comment>
<keyword evidence="9 12" id="KW-0472">Membrane</keyword>
<keyword evidence="11" id="KW-0675">Receptor</keyword>
<protein>
    <recommendedName>
        <fullName evidence="12">Olfactory receptor</fullName>
    </recommendedName>
</protein>
<dbReference type="PANTHER" id="PTHR26453">
    <property type="entry name" value="OLFACTORY RECEPTOR"/>
    <property type="match status" value="1"/>
</dbReference>
<dbReference type="SUPFAM" id="SSF81321">
    <property type="entry name" value="Family A G protein-coupled receptor-like"/>
    <property type="match status" value="1"/>
</dbReference>
<organism evidence="14 15">
    <name type="scientific">Erinaceus europaeus</name>
    <name type="common">Western European hedgehog</name>
    <dbReference type="NCBI Taxonomy" id="9365"/>
    <lineage>
        <taxon>Eukaryota</taxon>
        <taxon>Metazoa</taxon>
        <taxon>Chordata</taxon>
        <taxon>Craniata</taxon>
        <taxon>Vertebrata</taxon>
        <taxon>Euteleostomi</taxon>
        <taxon>Mammalia</taxon>
        <taxon>Eutheria</taxon>
        <taxon>Laurasiatheria</taxon>
        <taxon>Eulipotyphla</taxon>
        <taxon>Erinaceidae</taxon>
        <taxon>Erinaceinae</taxon>
        <taxon>Erinaceus</taxon>
    </lineage>
</organism>
<dbReference type="Gene3D" id="1.20.1070.10">
    <property type="entry name" value="Rhodopsin 7-helix transmembrane proteins"/>
    <property type="match status" value="1"/>
</dbReference>
<dbReference type="GO" id="GO:0005886">
    <property type="term" value="C:plasma membrane"/>
    <property type="evidence" value="ECO:0007669"/>
    <property type="project" value="UniProtKB-SubCell"/>
</dbReference>
<sequence>MKPHEKPPCENLTKLMDFVLLDFSELPHLERFLFGLLLVIYISILLSNGTIFLITKVDPALHTPMYFFLGNFSFLEMCYVSATLPRMLENLWTQRRTISLVACATQMFCFLVLGGTECLLLAVMSYDRYVAICSPLHYPLLMNPRICGQMVVGCWVTGVPVLVGLTFQIFSLPFCGSNLINHFFCDIPPILKLASGDTFGTEMIVYLVNVLFVTAPFLLILVSYGKIISTILRLSSSTSRAKAFSTCSSHLVVVTLFYGSGIITYLRPKNQDSGGTDKVLSLFYTIVTPLLNPMIYSLRNKDVIMALRKLVYK</sequence>
<feature type="transmembrane region" description="Helical" evidence="12">
    <location>
        <begin position="279"/>
        <end position="298"/>
    </location>
</feature>
<dbReference type="OrthoDB" id="9625398at2759"/>
<dbReference type="PROSITE" id="PS00237">
    <property type="entry name" value="G_PROTEIN_RECEP_F1_1"/>
    <property type="match status" value="1"/>
</dbReference>
<keyword evidence="6 12" id="KW-0552">Olfaction</keyword>
<evidence type="ECO:0000256" key="1">
    <source>
        <dbReference type="ARBA" id="ARBA00003929"/>
    </source>
</evidence>
<feature type="transmembrane region" description="Helical" evidence="12">
    <location>
        <begin position="32"/>
        <end position="54"/>
    </location>
</feature>
<gene>
    <name evidence="15" type="primary">LOC103109586</name>
</gene>
<dbReference type="InterPro" id="IPR017452">
    <property type="entry name" value="GPCR_Rhodpsn_7TM"/>
</dbReference>
<evidence type="ECO:0000259" key="13">
    <source>
        <dbReference type="PROSITE" id="PS50262"/>
    </source>
</evidence>
<comment type="subcellular location">
    <subcellularLocation>
        <location evidence="2 12">Cell membrane</location>
        <topology evidence="2 12">Multi-pass membrane protein</topology>
    </subcellularLocation>
</comment>
<evidence type="ECO:0000256" key="5">
    <source>
        <dbReference type="ARBA" id="ARBA00022692"/>
    </source>
</evidence>
<keyword evidence="10 11" id="KW-0807">Transducer</keyword>
<evidence type="ECO:0000256" key="11">
    <source>
        <dbReference type="RuleBase" id="RU000688"/>
    </source>
</evidence>
<evidence type="ECO:0000256" key="10">
    <source>
        <dbReference type="ARBA" id="ARBA00023224"/>
    </source>
</evidence>
<dbReference type="InterPro" id="IPR000276">
    <property type="entry name" value="GPCR_Rhodpsn"/>
</dbReference>
<feature type="transmembrane region" description="Helical" evidence="12">
    <location>
        <begin position="66"/>
        <end position="84"/>
    </location>
</feature>
<dbReference type="GO" id="GO:0004984">
    <property type="term" value="F:olfactory receptor activity"/>
    <property type="evidence" value="ECO:0007669"/>
    <property type="project" value="InterPro"/>
</dbReference>
<evidence type="ECO:0000256" key="4">
    <source>
        <dbReference type="ARBA" id="ARBA00022606"/>
    </source>
</evidence>